<gene>
    <name evidence="1" type="ORF">ACFQEY_00055</name>
</gene>
<evidence type="ECO:0000313" key="2">
    <source>
        <dbReference type="Proteomes" id="UP001596333"/>
    </source>
</evidence>
<dbReference type="EMBL" id="JBHSXI010000001">
    <property type="protein sequence ID" value="MFC6887451.1"/>
    <property type="molecule type" value="Genomic_DNA"/>
</dbReference>
<dbReference type="AlphaFoldDB" id="A0ABD5UGP3"/>
<dbReference type="RefSeq" id="WP_379763516.1">
    <property type="nucleotide sequence ID" value="NZ_JBHSXI010000001.1"/>
</dbReference>
<keyword evidence="2" id="KW-1185">Reference proteome</keyword>
<name>A0ABD5UGP3_9EURY</name>
<dbReference type="Proteomes" id="UP001596333">
    <property type="component" value="Unassembled WGS sequence"/>
</dbReference>
<evidence type="ECO:0000313" key="1">
    <source>
        <dbReference type="EMBL" id="MFC6887451.1"/>
    </source>
</evidence>
<comment type="caution">
    <text evidence="1">The sequence shown here is derived from an EMBL/GenBank/DDBJ whole genome shotgun (WGS) entry which is preliminary data.</text>
</comment>
<sequence length="168" mass="16846">MFHEVIDDGLAVGDVSDAADGSAVGDVGGVGDGGEDAAVTAVGLLAAFETLVAEAAAEVGREGLADETDLDESTIEAAAAGEVADIAVADGATVVAVARDRDGDAIVAELRDHLLMGMATAVLDVDTIAASIDADLTGQEVQQALEGRAAMTLGQLAEIMAVVERRKR</sequence>
<reference evidence="1 2" key="1">
    <citation type="journal article" date="2019" name="Int. J. Syst. Evol. Microbiol.">
        <title>The Global Catalogue of Microorganisms (GCM) 10K type strain sequencing project: providing services to taxonomists for standard genome sequencing and annotation.</title>
        <authorList>
            <consortium name="The Broad Institute Genomics Platform"/>
            <consortium name="The Broad Institute Genome Sequencing Center for Infectious Disease"/>
            <person name="Wu L."/>
            <person name="Ma J."/>
        </authorList>
    </citation>
    <scope>NUCLEOTIDE SEQUENCE [LARGE SCALE GENOMIC DNA]</scope>
    <source>
        <strain evidence="1 2">Y73</strain>
    </source>
</reference>
<accession>A0ABD5UGP3</accession>
<organism evidence="1 2">
    <name type="scientific">Halorubrum trueperi</name>
    <dbReference type="NCBI Taxonomy" id="2004704"/>
    <lineage>
        <taxon>Archaea</taxon>
        <taxon>Methanobacteriati</taxon>
        <taxon>Methanobacteriota</taxon>
        <taxon>Stenosarchaea group</taxon>
        <taxon>Halobacteria</taxon>
        <taxon>Halobacteriales</taxon>
        <taxon>Haloferacaceae</taxon>
        <taxon>Halorubrum</taxon>
    </lineage>
</organism>
<protein>
    <submittedName>
        <fullName evidence="1">DUF5791 family protein</fullName>
    </submittedName>
</protein>
<dbReference type="InterPro" id="IPR043809">
    <property type="entry name" value="DUF5791"/>
</dbReference>
<dbReference type="Pfam" id="PF19104">
    <property type="entry name" value="DUF5791"/>
    <property type="match status" value="1"/>
</dbReference>
<proteinExistence type="predicted"/>